<evidence type="ECO:0000313" key="3">
    <source>
        <dbReference type="EMBL" id="OAA26688.1"/>
    </source>
</evidence>
<sequence>MDREVFFLYAESQIHAGKGTDVGVVDSPIQRERTTNFPVIQGVKGSLRNSGFFGKDEEIQIFGSEPKSDETHPGGFAFSEAKILLFPVRNPEKVFVWVICPMVLKRFLRSMGKDIEIPEVSDDEKVITAESFTGDNIWLEELEFKVQKNSKLAQIVEILSDCGPDEYTRKKIKESKDIFIVSDSIFQKIVETMTEIVPRIKIDNTKGTVAELWYEEYLPQDTVMYFIVRKLNSSNSKNLVEKINGKLISIGGKETVGKGLAWIKKVES</sequence>
<evidence type="ECO:0000313" key="4">
    <source>
        <dbReference type="Proteomes" id="UP000077339"/>
    </source>
</evidence>
<dbReference type="InterPro" id="IPR005537">
    <property type="entry name" value="RAMP_III_fam"/>
</dbReference>
<feature type="domain" description="CRISPR type III-associated protein" evidence="2">
    <location>
        <begin position="8"/>
        <end position="260"/>
    </location>
</feature>
<dbReference type="EMBL" id="JFHK01000032">
    <property type="protein sequence ID" value="OAA26688.1"/>
    <property type="molecule type" value="Genomic_DNA"/>
</dbReference>
<dbReference type="Proteomes" id="UP000077339">
    <property type="component" value="Unassembled WGS sequence"/>
</dbReference>
<evidence type="ECO:0000256" key="1">
    <source>
        <dbReference type="ARBA" id="ARBA00023118"/>
    </source>
</evidence>
<accession>A0A176JTQ1</accession>
<evidence type="ECO:0000259" key="2">
    <source>
        <dbReference type="Pfam" id="PF03787"/>
    </source>
</evidence>
<dbReference type="GO" id="GO:0051607">
    <property type="term" value="P:defense response to virus"/>
    <property type="evidence" value="ECO:0007669"/>
    <property type="project" value="UniProtKB-KW"/>
</dbReference>
<dbReference type="InterPro" id="IPR013410">
    <property type="entry name" value="CRISPR-assoc_RAMP_Cmr4"/>
</dbReference>
<dbReference type="STRING" id="1453497.AT15_06325"/>
<keyword evidence="1" id="KW-0051">Antiviral defense</keyword>
<organism evidence="3 4">
    <name type="scientific">Kosmotoga arenicorallina S304</name>
    <dbReference type="NCBI Taxonomy" id="1453497"/>
    <lineage>
        <taxon>Bacteria</taxon>
        <taxon>Thermotogati</taxon>
        <taxon>Thermotogota</taxon>
        <taxon>Thermotogae</taxon>
        <taxon>Kosmotogales</taxon>
        <taxon>Kosmotogaceae</taxon>
        <taxon>Kosmotoga</taxon>
    </lineage>
</organism>
<dbReference type="OrthoDB" id="9789361at2"/>
<dbReference type="PANTHER" id="PTHR36700:SF1">
    <property type="entry name" value="CRISPR SYSTEM CMR SUBUNIT CMR4"/>
    <property type="match status" value="1"/>
</dbReference>
<dbReference type="NCBIfam" id="TIGR02580">
    <property type="entry name" value="cas_RAMP_Cmr4"/>
    <property type="match status" value="1"/>
</dbReference>
<dbReference type="RefSeq" id="WP_068349139.1">
    <property type="nucleotide sequence ID" value="NZ_JFHK01000032.1"/>
</dbReference>
<dbReference type="Pfam" id="PF03787">
    <property type="entry name" value="RAMPs"/>
    <property type="match status" value="1"/>
</dbReference>
<proteinExistence type="predicted"/>
<dbReference type="PATRIC" id="fig|1453497.3.peg.1264"/>
<name>A0A176JTQ1_9BACT</name>
<reference evidence="3 4" key="1">
    <citation type="submission" date="2014-02" db="EMBL/GenBank/DDBJ databases">
        <title>Kosmotoga genome sequencing.</title>
        <authorList>
            <person name="Pollo S.M."/>
            <person name="Charchuk R."/>
            <person name="Nesbo C.L."/>
        </authorList>
    </citation>
    <scope>NUCLEOTIDE SEQUENCE [LARGE SCALE GENOMIC DNA]</scope>
    <source>
        <strain evidence="3 4">S304</strain>
    </source>
</reference>
<gene>
    <name evidence="3" type="ORF">AT15_06325</name>
</gene>
<protein>
    <recommendedName>
        <fullName evidence="2">CRISPR type III-associated protein domain-containing protein</fullName>
    </recommendedName>
</protein>
<dbReference type="PANTHER" id="PTHR36700">
    <property type="entry name" value="CRISPR SYSTEM CMR SUBUNIT CMR4"/>
    <property type="match status" value="1"/>
</dbReference>
<keyword evidence="4" id="KW-1185">Reference proteome</keyword>
<comment type="caution">
    <text evidence="3">The sequence shown here is derived from an EMBL/GenBank/DDBJ whole genome shotgun (WGS) entry which is preliminary data.</text>
</comment>
<dbReference type="AlphaFoldDB" id="A0A176JTQ1"/>